<sequence>MSSTGASYAHVYVQQKNQKEKLKKREELEIRAKNKAAGCKIASAPATSNHWQSEEQKNHKEKLKRKEELETIVGNKAAGCCMIEKLSGDDNIKHGRNKKIHPAGSFVQ</sequence>
<evidence type="ECO:0000313" key="3">
    <source>
        <dbReference type="Proteomes" id="UP001604277"/>
    </source>
</evidence>
<reference evidence="3" key="1">
    <citation type="submission" date="2024-07" db="EMBL/GenBank/DDBJ databases">
        <title>Two chromosome-level genome assemblies of Korean endemic species Abeliophyllum distichum and Forsythia ovata (Oleaceae).</title>
        <authorList>
            <person name="Jang H."/>
        </authorList>
    </citation>
    <scope>NUCLEOTIDE SEQUENCE [LARGE SCALE GENOMIC DNA]</scope>
</reference>
<evidence type="ECO:0000313" key="2">
    <source>
        <dbReference type="EMBL" id="KAL2528204.1"/>
    </source>
</evidence>
<dbReference type="EMBL" id="JBFOLJ010000006">
    <property type="protein sequence ID" value="KAL2528204.1"/>
    <property type="molecule type" value="Genomic_DNA"/>
</dbReference>
<dbReference type="AlphaFoldDB" id="A0ABD1UT21"/>
<dbReference type="Proteomes" id="UP001604277">
    <property type="component" value="Unassembled WGS sequence"/>
</dbReference>
<proteinExistence type="predicted"/>
<feature type="region of interest" description="Disordered" evidence="1">
    <location>
        <begin position="1"/>
        <end position="21"/>
    </location>
</feature>
<comment type="caution">
    <text evidence="2">The sequence shown here is derived from an EMBL/GenBank/DDBJ whole genome shotgun (WGS) entry which is preliminary data.</text>
</comment>
<keyword evidence="3" id="KW-1185">Reference proteome</keyword>
<accession>A0ABD1UT21</accession>
<evidence type="ECO:0000256" key="1">
    <source>
        <dbReference type="SAM" id="MobiDB-lite"/>
    </source>
</evidence>
<gene>
    <name evidence="2" type="ORF">Fot_20805</name>
</gene>
<feature type="compositionally biased region" description="Basic and acidic residues" evidence="1">
    <location>
        <begin position="52"/>
        <end position="63"/>
    </location>
</feature>
<feature type="region of interest" description="Disordered" evidence="1">
    <location>
        <begin position="42"/>
        <end position="63"/>
    </location>
</feature>
<protein>
    <submittedName>
        <fullName evidence="2">Uncharacterized protein</fullName>
    </submittedName>
</protein>
<name>A0ABD1UT21_9LAMI</name>
<organism evidence="2 3">
    <name type="scientific">Forsythia ovata</name>
    <dbReference type="NCBI Taxonomy" id="205694"/>
    <lineage>
        <taxon>Eukaryota</taxon>
        <taxon>Viridiplantae</taxon>
        <taxon>Streptophyta</taxon>
        <taxon>Embryophyta</taxon>
        <taxon>Tracheophyta</taxon>
        <taxon>Spermatophyta</taxon>
        <taxon>Magnoliopsida</taxon>
        <taxon>eudicotyledons</taxon>
        <taxon>Gunneridae</taxon>
        <taxon>Pentapetalae</taxon>
        <taxon>asterids</taxon>
        <taxon>lamiids</taxon>
        <taxon>Lamiales</taxon>
        <taxon>Oleaceae</taxon>
        <taxon>Forsythieae</taxon>
        <taxon>Forsythia</taxon>
    </lineage>
</organism>